<dbReference type="Proteomes" id="UP000095287">
    <property type="component" value="Unplaced"/>
</dbReference>
<evidence type="ECO:0000256" key="1">
    <source>
        <dbReference type="SAM" id="MobiDB-lite"/>
    </source>
</evidence>
<feature type="compositionally biased region" description="Basic and acidic residues" evidence="1">
    <location>
        <begin position="10"/>
        <end position="41"/>
    </location>
</feature>
<evidence type="ECO:0000313" key="2">
    <source>
        <dbReference type="Proteomes" id="UP000095287"/>
    </source>
</evidence>
<name>A0A1I8A023_9BILA</name>
<sequence length="107" mass="11569">MLCGAVAALQKEEGDADDAQKSRKTTSDSDHVCEDSETRSDTNRMMWSFSSARLNAVSDETTDVERLGNLTLSPTSSTNSSRKDCPEMKSAFANVCLLNSVSVSAIR</sequence>
<accession>A0A1I8A023</accession>
<dbReference type="WBParaSite" id="L893_g31530.t1">
    <property type="protein sequence ID" value="L893_g31530.t1"/>
    <property type="gene ID" value="L893_g31530"/>
</dbReference>
<keyword evidence="2" id="KW-1185">Reference proteome</keyword>
<feature type="region of interest" description="Disordered" evidence="1">
    <location>
        <begin position="1"/>
        <end position="41"/>
    </location>
</feature>
<organism evidence="2 3">
    <name type="scientific">Steinernema glaseri</name>
    <dbReference type="NCBI Taxonomy" id="37863"/>
    <lineage>
        <taxon>Eukaryota</taxon>
        <taxon>Metazoa</taxon>
        <taxon>Ecdysozoa</taxon>
        <taxon>Nematoda</taxon>
        <taxon>Chromadorea</taxon>
        <taxon>Rhabditida</taxon>
        <taxon>Tylenchina</taxon>
        <taxon>Panagrolaimomorpha</taxon>
        <taxon>Strongyloidoidea</taxon>
        <taxon>Steinernematidae</taxon>
        <taxon>Steinernema</taxon>
    </lineage>
</organism>
<dbReference type="AlphaFoldDB" id="A0A1I8A023"/>
<protein>
    <submittedName>
        <fullName evidence="3">Secreted protein</fullName>
    </submittedName>
</protein>
<evidence type="ECO:0000313" key="3">
    <source>
        <dbReference type="WBParaSite" id="L893_g31530.t1"/>
    </source>
</evidence>
<proteinExistence type="predicted"/>
<reference evidence="3" key="1">
    <citation type="submission" date="2016-11" db="UniProtKB">
        <authorList>
            <consortium name="WormBaseParasite"/>
        </authorList>
    </citation>
    <scope>IDENTIFICATION</scope>
</reference>